<dbReference type="Proteomes" id="UP001596028">
    <property type="component" value="Unassembled WGS sequence"/>
</dbReference>
<dbReference type="RefSeq" id="WP_378098770.1">
    <property type="nucleotide sequence ID" value="NZ_JBHSEP010000013.1"/>
</dbReference>
<evidence type="ECO:0000313" key="1">
    <source>
        <dbReference type="EMBL" id="MFC4600029.1"/>
    </source>
</evidence>
<proteinExistence type="predicted"/>
<organism evidence="1 2">
    <name type="scientific">Cohnella hongkongensis</name>
    <dbReference type="NCBI Taxonomy" id="178337"/>
    <lineage>
        <taxon>Bacteria</taxon>
        <taxon>Bacillati</taxon>
        <taxon>Bacillota</taxon>
        <taxon>Bacilli</taxon>
        <taxon>Bacillales</taxon>
        <taxon>Paenibacillaceae</taxon>
        <taxon>Cohnella</taxon>
    </lineage>
</organism>
<reference evidence="2" key="1">
    <citation type="journal article" date="2019" name="Int. J. Syst. Evol. Microbiol.">
        <title>The Global Catalogue of Microorganisms (GCM) 10K type strain sequencing project: providing services to taxonomists for standard genome sequencing and annotation.</title>
        <authorList>
            <consortium name="The Broad Institute Genomics Platform"/>
            <consortium name="The Broad Institute Genome Sequencing Center for Infectious Disease"/>
            <person name="Wu L."/>
            <person name="Ma J."/>
        </authorList>
    </citation>
    <scope>NUCLEOTIDE SEQUENCE [LARGE SCALE GENOMIC DNA]</scope>
    <source>
        <strain evidence="2">CCUG 49571</strain>
    </source>
</reference>
<name>A0ABV9FIT5_9BACL</name>
<gene>
    <name evidence="1" type="ORF">ACFO3S_17420</name>
</gene>
<sequence length="79" mass="8939">MKNRRHTFVVLLLLTVALTLVILWRIGLIGIWSDGMARIADNTKDFSDHNGYAIQGEYAIAIKNRRPRSRGMSLQTRAG</sequence>
<dbReference type="EMBL" id="JBHSEP010000013">
    <property type="protein sequence ID" value="MFC4600029.1"/>
    <property type="molecule type" value="Genomic_DNA"/>
</dbReference>
<keyword evidence="2" id="KW-1185">Reference proteome</keyword>
<accession>A0ABV9FIT5</accession>
<comment type="caution">
    <text evidence="1">The sequence shown here is derived from an EMBL/GenBank/DDBJ whole genome shotgun (WGS) entry which is preliminary data.</text>
</comment>
<evidence type="ECO:0000313" key="2">
    <source>
        <dbReference type="Proteomes" id="UP001596028"/>
    </source>
</evidence>
<protein>
    <submittedName>
        <fullName evidence="1">Uncharacterized protein</fullName>
    </submittedName>
</protein>